<proteinExistence type="predicted"/>
<dbReference type="Pfam" id="PF12894">
    <property type="entry name" value="ANAPC4_WD40"/>
    <property type="match status" value="1"/>
</dbReference>
<keyword evidence="9" id="KW-1185">Reference proteome</keyword>
<dbReference type="AlphaFoldDB" id="A3LZH7"/>
<evidence type="ECO:0000256" key="2">
    <source>
        <dbReference type="ARBA" id="ARBA00022618"/>
    </source>
</evidence>
<evidence type="ECO:0000256" key="1">
    <source>
        <dbReference type="ARBA" id="ARBA00016067"/>
    </source>
</evidence>
<dbReference type="GeneID" id="4840597"/>
<feature type="domain" description="Anaphase-promoting complex subunit 4-like WD40" evidence="6">
    <location>
        <begin position="25"/>
        <end position="110"/>
    </location>
</feature>
<evidence type="ECO:0000313" key="8">
    <source>
        <dbReference type="EMBL" id="ABN68161.2"/>
    </source>
</evidence>
<dbReference type="InterPro" id="IPR024977">
    <property type="entry name" value="Apc4-like_WD40_dom"/>
</dbReference>
<name>A3LZH7_PICST</name>
<evidence type="ECO:0000313" key="9">
    <source>
        <dbReference type="Proteomes" id="UP000002258"/>
    </source>
</evidence>
<dbReference type="InterPro" id="IPR036322">
    <property type="entry name" value="WD40_repeat_dom_sf"/>
</dbReference>
<dbReference type="InterPro" id="IPR024789">
    <property type="entry name" value="APC4"/>
</dbReference>
<sequence length="659" mass="76049">MTSTVPFSVVSQNKFMGFADGNIIKWFPTLNLLAVSMNKMSIWVYRLNGERIYSVNNKSPINSIGFIRNGAYFCLGGLDGLIKIHDSNNGQLIKVLAKTFVDIKLVDWSRHEITFDGKFDNLFQIDILNSMPKLNSTDEVLSTVMEDTSPTLNYLVVVDSTCVSIIFNNFLTIDEISFPQTKPVFLRHLDSDDLFNQYFLTKSGDSLQLLRLRNTLGEDHVYRKYFVNIISKLCKLMGIIDYIHDQLALIQAEIKPLFVTLDRYLSNLKDSLGDDTTKEDLIDYFVQVLLTNLIPESTKDFWLNQFGERGFKRILKLGNSTYDSAKEILFSQLIASVERMIVILNEISGLSQWLKDSECKYHFGLDPESIALVLDKAKELLRISYRFIWDINEEKTSFNTFMEWVKIELIDKLAKEDDMEGFLDLHECFVIKESKIMNYIEYGLFESRTWKYLNLDLSTNEILNCSKNYPNDIFNSFDELKKSFRDGVEIKLSEFIRQSFYFDTNICPLDVPLGVDVYDSNTKLTHLNNDAGLFSTFDEIKSRLFLVGFSFKDPLEKVTKSIYMDTKIIGYDFRSNQDLVLLLGTKSDYEVCSINLREVLDRIEENIEFNSIKKVSVLHQNLLSLKDPKLLRVNQDENSSYACVLDSNRQNYVVLGLGS</sequence>
<dbReference type="PANTHER" id="PTHR13260:SF0">
    <property type="entry name" value="ANAPHASE-PROMOTING COMPLEX SUBUNIT 4"/>
    <property type="match status" value="1"/>
</dbReference>
<dbReference type="GO" id="GO:0005680">
    <property type="term" value="C:anaphase-promoting complex"/>
    <property type="evidence" value="ECO:0007669"/>
    <property type="project" value="InterPro"/>
</dbReference>
<dbReference type="Proteomes" id="UP000002258">
    <property type="component" value="Chromosome 7"/>
</dbReference>
<dbReference type="OrthoDB" id="2110451at2759"/>
<evidence type="ECO:0000256" key="5">
    <source>
        <dbReference type="ARBA" id="ARBA00023306"/>
    </source>
</evidence>
<feature type="domain" description="Anaphase-promoting complex subunit 4 long" evidence="7">
    <location>
        <begin position="219"/>
        <end position="416"/>
    </location>
</feature>
<dbReference type="GO" id="GO:0031145">
    <property type="term" value="P:anaphase-promoting complex-dependent catabolic process"/>
    <property type="evidence" value="ECO:0007669"/>
    <property type="project" value="InterPro"/>
</dbReference>
<dbReference type="eggNOG" id="KOG4640">
    <property type="taxonomic scope" value="Eukaryota"/>
</dbReference>
<organism evidence="8 9">
    <name type="scientific">Scheffersomyces stipitis (strain ATCC 58785 / CBS 6054 / NBRC 10063 / NRRL Y-11545)</name>
    <name type="common">Yeast</name>
    <name type="synonym">Pichia stipitis</name>
    <dbReference type="NCBI Taxonomy" id="322104"/>
    <lineage>
        <taxon>Eukaryota</taxon>
        <taxon>Fungi</taxon>
        <taxon>Dikarya</taxon>
        <taxon>Ascomycota</taxon>
        <taxon>Saccharomycotina</taxon>
        <taxon>Pichiomycetes</taxon>
        <taxon>Debaryomycetaceae</taxon>
        <taxon>Scheffersomyces</taxon>
    </lineage>
</organism>
<dbReference type="InParanoid" id="A3LZH7"/>
<dbReference type="RefSeq" id="XP_001386190.2">
    <property type="nucleotide sequence ID" value="XM_001386153.1"/>
</dbReference>
<evidence type="ECO:0000259" key="6">
    <source>
        <dbReference type="Pfam" id="PF12894"/>
    </source>
</evidence>
<dbReference type="HOGENOM" id="CLU_421554_0_0_1"/>
<dbReference type="SUPFAM" id="SSF50978">
    <property type="entry name" value="WD40 repeat-like"/>
    <property type="match status" value="1"/>
</dbReference>
<evidence type="ECO:0000256" key="4">
    <source>
        <dbReference type="ARBA" id="ARBA00022786"/>
    </source>
</evidence>
<dbReference type="GO" id="GO:0070979">
    <property type="term" value="P:protein K11-linked ubiquitination"/>
    <property type="evidence" value="ECO:0007669"/>
    <property type="project" value="TreeGrafter"/>
</dbReference>
<dbReference type="InterPro" id="IPR015943">
    <property type="entry name" value="WD40/YVTN_repeat-like_dom_sf"/>
</dbReference>
<keyword evidence="2" id="KW-0132">Cell division</keyword>
<dbReference type="STRING" id="322104.A3LZH7"/>
<keyword evidence="5" id="KW-0131">Cell cycle</keyword>
<dbReference type="EMBL" id="CP000501">
    <property type="protein sequence ID" value="ABN68161.2"/>
    <property type="molecule type" value="Genomic_DNA"/>
</dbReference>
<dbReference type="PANTHER" id="PTHR13260">
    <property type="entry name" value="ANAPHASE PROMOTING COMPLEX SUBUNIT 4 APC4"/>
    <property type="match status" value="1"/>
</dbReference>
<evidence type="ECO:0000256" key="3">
    <source>
        <dbReference type="ARBA" id="ARBA00022776"/>
    </source>
</evidence>
<evidence type="ECO:0000259" key="7">
    <source>
        <dbReference type="Pfam" id="PF12896"/>
    </source>
</evidence>
<dbReference type="OMA" id="PACERIQ"/>
<dbReference type="GO" id="GO:0034399">
    <property type="term" value="C:nuclear periphery"/>
    <property type="evidence" value="ECO:0007669"/>
    <property type="project" value="TreeGrafter"/>
</dbReference>
<dbReference type="Pfam" id="PF12896">
    <property type="entry name" value="ANAPC4"/>
    <property type="match status" value="1"/>
</dbReference>
<dbReference type="KEGG" id="pic:PICST_50092"/>
<dbReference type="Gene3D" id="2.130.10.10">
    <property type="entry name" value="YVTN repeat-like/Quinoprotein amine dehydrogenase"/>
    <property type="match status" value="1"/>
</dbReference>
<gene>
    <name evidence="8" type="ORF">PICST_50092</name>
</gene>
<protein>
    <recommendedName>
        <fullName evidence="1">Anaphase-promoting complex subunit 4</fullName>
    </recommendedName>
</protein>
<keyword evidence="4" id="KW-0833">Ubl conjugation pathway</keyword>
<accession>A3LZH7</accession>
<reference evidence="8 9" key="1">
    <citation type="journal article" date="2007" name="Nat. Biotechnol.">
        <title>Genome sequence of the lignocellulose-bioconverting and xylose-fermenting yeast Pichia stipitis.</title>
        <authorList>
            <person name="Jeffries T.W."/>
            <person name="Grigoriev I.V."/>
            <person name="Grimwood J."/>
            <person name="Laplaza J.M."/>
            <person name="Aerts A."/>
            <person name="Salamov A."/>
            <person name="Schmutz J."/>
            <person name="Lindquist E."/>
            <person name="Dehal P."/>
            <person name="Shapiro H."/>
            <person name="Jin Y.S."/>
            <person name="Passoth V."/>
            <person name="Richardson P.M."/>
        </authorList>
    </citation>
    <scope>NUCLEOTIDE SEQUENCE [LARGE SCALE GENOMIC DNA]</scope>
    <source>
        <strain evidence="9">ATCC 58785 / CBS 6054 / NBRC 10063 / NRRL Y-11545</strain>
    </source>
</reference>
<keyword evidence="3" id="KW-0498">Mitosis</keyword>
<dbReference type="GO" id="GO:0051301">
    <property type="term" value="P:cell division"/>
    <property type="evidence" value="ECO:0007669"/>
    <property type="project" value="UniProtKB-KW"/>
</dbReference>
<dbReference type="InterPro" id="IPR024790">
    <property type="entry name" value="APC4_long_dom"/>
</dbReference>